<evidence type="ECO:0000256" key="1">
    <source>
        <dbReference type="ARBA" id="ARBA00009500"/>
    </source>
</evidence>
<dbReference type="SMART" id="SM00093">
    <property type="entry name" value="SERPIN"/>
    <property type="match status" value="1"/>
</dbReference>
<sequence>MQKQIDDGIGKFGIELHKNILKHSMEVGENILVSPIGMYLSLALAHLATTGQTRDELKQVMGLPMDEKLVYRSHQVIGDLYRQMQHCAHSNVSVYNGLFLQTGATVKSWYLDQIQKYYDCQLTNVDFTHGDATDVINKWFELKTGGRISHFYEHPISEEVQMIFANALTFSGMWDRQFIAEHTKTPIIKFKAENLYFRSETFTGDDGHEMQVNMMHKTDSLLYMDMPELSFEVVGIPFKNGEHYMYVLMPHEGVHLIDMVQSMSYDIIQQIITQSGRKTVDLKMPMMTMKDHEQMKDVLQIMGIHKLFDSPDLGNMLTGMSLKVTQIWHDTELMMDENGIDAWAGTTQEYKIYSEHHTPDDEMKQFWVQKPFMFFIHHPSTKSILYYGSVYKVGDGN</sequence>
<evidence type="ECO:0000259" key="5">
    <source>
        <dbReference type="SMART" id="SM00093"/>
    </source>
</evidence>
<evidence type="ECO:0000256" key="3">
    <source>
        <dbReference type="ARBA" id="ARBA00022900"/>
    </source>
</evidence>
<evidence type="ECO:0000313" key="7">
    <source>
        <dbReference type="Proteomes" id="UP001367676"/>
    </source>
</evidence>
<dbReference type="Pfam" id="PF00079">
    <property type="entry name" value="Serpin"/>
    <property type="match status" value="1"/>
</dbReference>
<dbReference type="PANTHER" id="PTHR11461">
    <property type="entry name" value="SERINE PROTEASE INHIBITOR, SERPIN"/>
    <property type="match status" value="1"/>
</dbReference>
<comment type="similarity">
    <text evidence="1 4">Belongs to the serpin family.</text>
</comment>
<dbReference type="Gene3D" id="3.30.497.10">
    <property type="entry name" value="Antithrombin, subunit I, domain 2"/>
    <property type="match status" value="1"/>
</dbReference>
<keyword evidence="7" id="KW-1185">Reference proteome</keyword>
<evidence type="ECO:0000256" key="2">
    <source>
        <dbReference type="ARBA" id="ARBA00022690"/>
    </source>
</evidence>
<keyword evidence="3" id="KW-0722">Serine protease inhibitor</keyword>
<feature type="domain" description="Serpin" evidence="5">
    <location>
        <begin position="14"/>
        <end position="393"/>
    </location>
</feature>
<dbReference type="SUPFAM" id="SSF56574">
    <property type="entry name" value="Serpins"/>
    <property type="match status" value="1"/>
</dbReference>
<dbReference type="EMBL" id="JBBCAQ010000003">
    <property type="protein sequence ID" value="KAK7604596.1"/>
    <property type="molecule type" value="Genomic_DNA"/>
</dbReference>
<reference evidence="6 7" key="1">
    <citation type="submission" date="2024-03" db="EMBL/GenBank/DDBJ databases">
        <title>Adaptation during the transition from Ophiocordyceps entomopathogen to insect associate is accompanied by gene loss and intensified selection.</title>
        <authorList>
            <person name="Ward C.M."/>
            <person name="Onetto C.A."/>
            <person name="Borneman A.R."/>
        </authorList>
    </citation>
    <scope>NUCLEOTIDE SEQUENCE [LARGE SCALE GENOMIC DNA]</scope>
    <source>
        <strain evidence="6">AWRI1</strain>
        <tissue evidence="6">Single Adult Female</tissue>
    </source>
</reference>
<evidence type="ECO:0000313" key="6">
    <source>
        <dbReference type="EMBL" id="KAK7604596.1"/>
    </source>
</evidence>
<dbReference type="InterPro" id="IPR023796">
    <property type="entry name" value="Serpin_dom"/>
</dbReference>
<dbReference type="InterPro" id="IPR036186">
    <property type="entry name" value="Serpin_sf"/>
</dbReference>
<keyword evidence="2" id="KW-0646">Protease inhibitor</keyword>
<dbReference type="Gene3D" id="2.30.39.10">
    <property type="entry name" value="Alpha-1-antitrypsin, domain 1"/>
    <property type="match status" value="1"/>
</dbReference>
<accession>A0AAN9Y9Y3</accession>
<organism evidence="6 7">
    <name type="scientific">Parthenolecanium corni</name>
    <dbReference type="NCBI Taxonomy" id="536013"/>
    <lineage>
        <taxon>Eukaryota</taxon>
        <taxon>Metazoa</taxon>
        <taxon>Ecdysozoa</taxon>
        <taxon>Arthropoda</taxon>
        <taxon>Hexapoda</taxon>
        <taxon>Insecta</taxon>
        <taxon>Pterygota</taxon>
        <taxon>Neoptera</taxon>
        <taxon>Paraneoptera</taxon>
        <taxon>Hemiptera</taxon>
        <taxon>Sternorrhyncha</taxon>
        <taxon>Coccoidea</taxon>
        <taxon>Coccidae</taxon>
        <taxon>Parthenolecanium</taxon>
    </lineage>
</organism>
<dbReference type="GO" id="GO:0004867">
    <property type="term" value="F:serine-type endopeptidase inhibitor activity"/>
    <property type="evidence" value="ECO:0007669"/>
    <property type="project" value="UniProtKB-KW"/>
</dbReference>
<dbReference type="PROSITE" id="PS00284">
    <property type="entry name" value="SERPIN"/>
    <property type="match status" value="1"/>
</dbReference>
<dbReference type="GO" id="GO:0005615">
    <property type="term" value="C:extracellular space"/>
    <property type="evidence" value="ECO:0007669"/>
    <property type="project" value="InterPro"/>
</dbReference>
<dbReference type="InterPro" id="IPR042178">
    <property type="entry name" value="Serpin_sf_1"/>
</dbReference>
<dbReference type="InterPro" id="IPR023795">
    <property type="entry name" value="Serpin_CS"/>
</dbReference>
<comment type="caution">
    <text evidence="6">The sequence shown here is derived from an EMBL/GenBank/DDBJ whole genome shotgun (WGS) entry which is preliminary data.</text>
</comment>
<proteinExistence type="inferred from homology"/>
<dbReference type="InterPro" id="IPR000215">
    <property type="entry name" value="Serpin_fam"/>
</dbReference>
<dbReference type="AlphaFoldDB" id="A0AAN9Y9Y3"/>
<dbReference type="CDD" id="cd00172">
    <property type="entry name" value="serpin"/>
    <property type="match status" value="1"/>
</dbReference>
<dbReference type="InterPro" id="IPR042185">
    <property type="entry name" value="Serpin_sf_2"/>
</dbReference>
<protein>
    <recommendedName>
        <fullName evidence="5">Serpin domain-containing protein</fullName>
    </recommendedName>
</protein>
<dbReference type="Proteomes" id="UP001367676">
    <property type="component" value="Unassembled WGS sequence"/>
</dbReference>
<dbReference type="PANTHER" id="PTHR11461:SF211">
    <property type="entry name" value="GH10112P-RELATED"/>
    <property type="match status" value="1"/>
</dbReference>
<gene>
    <name evidence="6" type="ORF">V9T40_005782</name>
</gene>
<name>A0AAN9Y9Y3_9HEMI</name>
<evidence type="ECO:0000256" key="4">
    <source>
        <dbReference type="RuleBase" id="RU000411"/>
    </source>
</evidence>